<evidence type="ECO:0000256" key="16">
    <source>
        <dbReference type="HAMAP-Rule" id="MF_00037"/>
    </source>
</evidence>
<keyword evidence="6 16" id="KW-0132">Cell division</keyword>
<accession>A0A1M5B0E1</accession>
<sequence length="295" mass="32148">MAKNLEDITMVLKDELMSKHTSFKIGGKADYLALPRNVEELKEVLVWCKKTGTPYFVMGNGTNLLVKDKGIRGVVVKISDNFSDVSVEEDCIEAGAGILLSKLSRIALKHELSGMEGLSGIPGTLGGAVVMNAGAYGYEIKDIFVNCMVLNEDGNTEMFTKEKMNFGYRETVLQGSGKVVLSVKLKLNKGKYGDIKALMDDFTQRRQAKQPLSQPSAGSVFKRPAGYYAGKLIEDAGLKGYRIGDAQVSEKHAGFIVNLGNATADDVLKLIEHIKATVYEKFGVQLEPEVKIVGE</sequence>
<comment type="subcellular location">
    <subcellularLocation>
        <location evidence="3 16">Cytoplasm</location>
    </subcellularLocation>
</comment>
<keyword evidence="7 16" id="KW-0285">Flavoprotein</keyword>
<dbReference type="GO" id="GO:0008762">
    <property type="term" value="F:UDP-N-acetylmuramate dehydrogenase activity"/>
    <property type="evidence" value="ECO:0007669"/>
    <property type="project" value="UniProtKB-UniRule"/>
</dbReference>
<evidence type="ECO:0000259" key="17">
    <source>
        <dbReference type="PROSITE" id="PS51387"/>
    </source>
</evidence>
<dbReference type="Pfam" id="PF01565">
    <property type="entry name" value="FAD_binding_4"/>
    <property type="match status" value="1"/>
</dbReference>
<dbReference type="GO" id="GO:0008360">
    <property type="term" value="P:regulation of cell shape"/>
    <property type="evidence" value="ECO:0007669"/>
    <property type="project" value="UniProtKB-KW"/>
</dbReference>
<evidence type="ECO:0000256" key="12">
    <source>
        <dbReference type="ARBA" id="ARBA00023002"/>
    </source>
</evidence>
<keyword evidence="12 16" id="KW-0560">Oxidoreductase</keyword>
<evidence type="ECO:0000256" key="10">
    <source>
        <dbReference type="ARBA" id="ARBA00022960"/>
    </source>
</evidence>
<comment type="function">
    <text evidence="2 16">Cell wall formation.</text>
</comment>
<comment type="similarity">
    <text evidence="16">Belongs to the MurB family.</text>
</comment>
<evidence type="ECO:0000313" key="18">
    <source>
        <dbReference type="EMBL" id="SHF36031.1"/>
    </source>
</evidence>
<name>A0A1M5B0E1_9THEO</name>
<evidence type="ECO:0000256" key="14">
    <source>
        <dbReference type="ARBA" id="ARBA00023316"/>
    </source>
</evidence>
<dbReference type="UniPathway" id="UPA00219"/>
<feature type="active site" description="Proton donor" evidence="16">
    <location>
        <position position="219"/>
    </location>
</feature>
<evidence type="ECO:0000256" key="2">
    <source>
        <dbReference type="ARBA" id="ARBA00003921"/>
    </source>
</evidence>
<reference evidence="18 19" key="1">
    <citation type="submission" date="2016-11" db="EMBL/GenBank/DDBJ databases">
        <authorList>
            <person name="Jaros S."/>
            <person name="Januszkiewicz K."/>
            <person name="Wedrychowicz H."/>
        </authorList>
    </citation>
    <scope>NUCLEOTIDE SEQUENCE [LARGE SCALE GENOMIC DNA]</scope>
    <source>
        <strain evidence="18 19">DSM 17918</strain>
    </source>
</reference>
<evidence type="ECO:0000256" key="8">
    <source>
        <dbReference type="ARBA" id="ARBA00022827"/>
    </source>
</evidence>
<evidence type="ECO:0000256" key="3">
    <source>
        <dbReference type="ARBA" id="ARBA00004496"/>
    </source>
</evidence>
<keyword evidence="8 16" id="KW-0274">FAD</keyword>
<dbReference type="NCBIfam" id="NF010480">
    <property type="entry name" value="PRK13905.1"/>
    <property type="match status" value="1"/>
</dbReference>
<dbReference type="Gene3D" id="3.90.78.10">
    <property type="entry name" value="UDP-N-acetylenolpyruvoylglucosamine reductase, C-terminal domain"/>
    <property type="match status" value="1"/>
</dbReference>
<dbReference type="InterPro" id="IPR036635">
    <property type="entry name" value="MurB_C_sf"/>
</dbReference>
<dbReference type="GO" id="GO:0009252">
    <property type="term" value="P:peptidoglycan biosynthetic process"/>
    <property type="evidence" value="ECO:0007669"/>
    <property type="project" value="UniProtKB-UniRule"/>
</dbReference>
<keyword evidence="13 16" id="KW-0131">Cell cycle</keyword>
<dbReference type="EMBL" id="FQVH01000019">
    <property type="protein sequence ID" value="SHF36031.1"/>
    <property type="molecule type" value="Genomic_DNA"/>
</dbReference>
<dbReference type="PANTHER" id="PTHR21071">
    <property type="entry name" value="UDP-N-ACETYLENOLPYRUVOYLGLUCOSAMINE REDUCTASE"/>
    <property type="match status" value="1"/>
</dbReference>
<keyword evidence="11 16" id="KW-0573">Peptidoglycan synthesis</keyword>
<keyword evidence="5 16" id="KW-0963">Cytoplasm</keyword>
<feature type="active site" evidence="16">
    <location>
        <position position="289"/>
    </location>
</feature>
<evidence type="ECO:0000256" key="5">
    <source>
        <dbReference type="ARBA" id="ARBA00022490"/>
    </source>
</evidence>
<feature type="active site" evidence="16">
    <location>
        <position position="169"/>
    </location>
</feature>
<dbReference type="PANTHER" id="PTHR21071:SF4">
    <property type="entry name" value="UDP-N-ACETYLENOLPYRUVOYLGLUCOSAMINE REDUCTASE"/>
    <property type="match status" value="1"/>
</dbReference>
<gene>
    <name evidence="16" type="primary">murB</name>
    <name evidence="18" type="ORF">SAMN02746089_01764</name>
</gene>
<comment type="pathway">
    <text evidence="4 16">Cell wall biogenesis; peptidoglycan biosynthesis.</text>
</comment>
<keyword evidence="14 16" id="KW-0961">Cell wall biogenesis/degradation</keyword>
<dbReference type="InterPro" id="IPR003170">
    <property type="entry name" value="MurB"/>
</dbReference>
<dbReference type="Proteomes" id="UP000184088">
    <property type="component" value="Unassembled WGS sequence"/>
</dbReference>
<evidence type="ECO:0000256" key="4">
    <source>
        <dbReference type="ARBA" id="ARBA00004752"/>
    </source>
</evidence>
<dbReference type="HAMAP" id="MF_00037">
    <property type="entry name" value="MurB"/>
    <property type="match status" value="1"/>
</dbReference>
<evidence type="ECO:0000256" key="9">
    <source>
        <dbReference type="ARBA" id="ARBA00022857"/>
    </source>
</evidence>
<keyword evidence="19" id="KW-1185">Reference proteome</keyword>
<dbReference type="GO" id="GO:0005829">
    <property type="term" value="C:cytosol"/>
    <property type="evidence" value="ECO:0007669"/>
    <property type="project" value="TreeGrafter"/>
</dbReference>
<dbReference type="SUPFAM" id="SSF56176">
    <property type="entry name" value="FAD-binding/transporter-associated domain-like"/>
    <property type="match status" value="1"/>
</dbReference>
<dbReference type="InterPro" id="IPR036318">
    <property type="entry name" value="FAD-bd_PCMH-like_sf"/>
</dbReference>
<evidence type="ECO:0000313" key="19">
    <source>
        <dbReference type="Proteomes" id="UP000184088"/>
    </source>
</evidence>
<dbReference type="InterPro" id="IPR006094">
    <property type="entry name" value="Oxid_FAD_bind_N"/>
</dbReference>
<dbReference type="InterPro" id="IPR016167">
    <property type="entry name" value="FAD-bd_PCMH_sub1"/>
</dbReference>
<evidence type="ECO:0000256" key="6">
    <source>
        <dbReference type="ARBA" id="ARBA00022618"/>
    </source>
</evidence>
<evidence type="ECO:0000256" key="15">
    <source>
        <dbReference type="ARBA" id="ARBA00048914"/>
    </source>
</evidence>
<dbReference type="STRING" id="1121256.SAMN02746089_01764"/>
<dbReference type="GO" id="GO:0051301">
    <property type="term" value="P:cell division"/>
    <property type="evidence" value="ECO:0007669"/>
    <property type="project" value="UniProtKB-KW"/>
</dbReference>
<evidence type="ECO:0000256" key="13">
    <source>
        <dbReference type="ARBA" id="ARBA00023306"/>
    </source>
</evidence>
<dbReference type="InterPro" id="IPR016166">
    <property type="entry name" value="FAD-bd_PCMH"/>
</dbReference>
<dbReference type="Gene3D" id="3.30.43.10">
    <property type="entry name" value="Uridine Diphospho-n-acetylenolpyruvylglucosamine Reductase, domain 2"/>
    <property type="match status" value="1"/>
</dbReference>
<dbReference type="Gene3D" id="3.30.465.10">
    <property type="match status" value="1"/>
</dbReference>
<dbReference type="OrthoDB" id="9804753at2"/>
<dbReference type="NCBIfam" id="TIGR00179">
    <property type="entry name" value="murB"/>
    <property type="match status" value="1"/>
</dbReference>
<evidence type="ECO:0000256" key="1">
    <source>
        <dbReference type="ARBA" id="ARBA00001974"/>
    </source>
</evidence>
<dbReference type="SUPFAM" id="SSF56194">
    <property type="entry name" value="Uridine diphospho-N-Acetylenolpyruvylglucosamine reductase, MurB, C-terminal domain"/>
    <property type="match status" value="1"/>
</dbReference>
<dbReference type="Pfam" id="PF02873">
    <property type="entry name" value="MurB_C"/>
    <property type="match status" value="1"/>
</dbReference>
<dbReference type="GO" id="GO:0071949">
    <property type="term" value="F:FAD binding"/>
    <property type="evidence" value="ECO:0007669"/>
    <property type="project" value="InterPro"/>
</dbReference>
<dbReference type="GO" id="GO:0071555">
    <property type="term" value="P:cell wall organization"/>
    <property type="evidence" value="ECO:0007669"/>
    <property type="project" value="UniProtKB-KW"/>
</dbReference>
<dbReference type="RefSeq" id="WP_073344185.1">
    <property type="nucleotide sequence ID" value="NZ_FQVH01000019.1"/>
</dbReference>
<dbReference type="EC" id="1.3.1.98" evidence="16"/>
<comment type="catalytic activity">
    <reaction evidence="15 16">
        <text>UDP-N-acetyl-alpha-D-muramate + NADP(+) = UDP-N-acetyl-3-O-(1-carboxyvinyl)-alpha-D-glucosamine + NADPH + H(+)</text>
        <dbReference type="Rhea" id="RHEA:12248"/>
        <dbReference type="ChEBI" id="CHEBI:15378"/>
        <dbReference type="ChEBI" id="CHEBI:57783"/>
        <dbReference type="ChEBI" id="CHEBI:58349"/>
        <dbReference type="ChEBI" id="CHEBI:68483"/>
        <dbReference type="ChEBI" id="CHEBI:70757"/>
        <dbReference type="EC" id="1.3.1.98"/>
    </reaction>
</comment>
<evidence type="ECO:0000256" key="7">
    <source>
        <dbReference type="ARBA" id="ARBA00022630"/>
    </source>
</evidence>
<keyword evidence="10 16" id="KW-0133">Cell shape</keyword>
<feature type="domain" description="FAD-binding PCMH-type" evidence="17">
    <location>
        <begin position="24"/>
        <end position="190"/>
    </location>
</feature>
<protein>
    <recommendedName>
        <fullName evidence="16">UDP-N-acetylenolpyruvoylglucosamine reductase</fullName>
        <ecNumber evidence="16">1.3.1.98</ecNumber>
    </recommendedName>
    <alternativeName>
        <fullName evidence="16">UDP-N-acetylmuramate dehydrogenase</fullName>
    </alternativeName>
</protein>
<dbReference type="AlphaFoldDB" id="A0A1M5B0E1"/>
<keyword evidence="9 16" id="KW-0521">NADP</keyword>
<proteinExistence type="inferred from homology"/>
<comment type="cofactor">
    <cofactor evidence="1 16">
        <name>FAD</name>
        <dbReference type="ChEBI" id="CHEBI:57692"/>
    </cofactor>
</comment>
<organism evidence="18 19">
    <name type="scientific">Caldanaerobius fijiensis DSM 17918</name>
    <dbReference type="NCBI Taxonomy" id="1121256"/>
    <lineage>
        <taxon>Bacteria</taxon>
        <taxon>Bacillati</taxon>
        <taxon>Bacillota</taxon>
        <taxon>Clostridia</taxon>
        <taxon>Thermoanaerobacterales</taxon>
        <taxon>Thermoanaerobacteraceae</taxon>
        <taxon>Caldanaerobius</taxon>
    </lineage>
</organism>
<evidence type="ECO:0000256" key="11">
    <source>
        <dbReference type="ARBA" id="ARBA00022984"/>
    </source>
</evidence>
<dbReference type="PROSITE" id="PS51387">
    <property type="entry name" value="FAD_PCMH"/>
    <property type="match status" value="1"/>
</dbReference>
<dbReference type="InterPro" id="IPR011601">
    <property type="entry name" value="MurB_C"/>
</dbReference>
<dbReference type="InterPro" id="IPR016169">
    <property type="entry name" value="FAD-bd_PCMH_sub2"/>
</dbReference>